<comment type="caution">
    <text evidence="2">The sequence shown here is derived from an EMBL/GenBank/DDBJ whole genome shotgun (WGS) entry which is preliminary data.</text>
</comment>
<name>A0A0F9M504_9ZZZZ</name>
<gene>
    <name evidence="2" type="ORF">LCGC14_1198280</name>
</gene>
<reference evidence="2" key="1">
    <citation type="journal article" date="2015" name="Nature">
        <title>Complex archaea that bridge the gap between prokaryotes and eukaryotes.</title>
        <authorList>
            <person name="Spang A."/>
            <person name="Saw J.H."/>
            <person name="Jorgensen S.L."/>
            <person name="Zaremba-Niedzwiedzka K."/>
            <person name="Martijn J."/>
            <person name="Lind A.E."/>
            <person name="van Eijk R."/>
            <person name="Schleper C."/>
            <person name="Guy L."/>
            <person name="Ettema T.J."/>
        </authorList>
    </citation>
    <scope>NUCLEOTIDE SEQUENCE</scope>
</reference>
<dbReference type="EMBL" id="LAZR01006139">
    <property type="protein sequence ID" value="KKM94441.1"/>
    <property type="molecule type" value="Genomic_DNA"/>
</dbReference>
<sequence length="142" mass="16836">MTFQFEEFDELYCWIYDEFKGKKPEGERYISRSFFINRLNDFHELSTDWDKKTNPSRNPHETRARKGAPEKYGVLFFAVGALRSLDVTIHYTPKPDNPAHSDIRCDPSLSRSLITQLARKIRELADWKIYFTEPVLYRNGTH</sequence>
<protein>
    <submittedName>
        <fullName evidence="2">Uncharacterized protein</fullName>
    </submittedName>
</protein>
<dbReference type="AlphaFoldDB" id="A0A0F9M504"/>
<evidence type="ECO:0000313" key="2">
    <source>
        <dbReference type="EMBL" id="KKM94441.1"/>
    </source>
</evidence>
<evidence type="ECO:0000256" key="1">
    <source>
        <dbReference type="SAM" id="MobiDB-lite"/>
    </source>
</evidence>
<proteinExistence type="predicted"/>
<organism evidence="2">
    <name type="scientific">marine sediment metagenome</name>
    <dbReference type="NCBI Taxonomy" id="412755"/>
    <lineage>
        <taxon>unclassified sequences</taxon>
        <taxon>metagenomes</taxon>
        <taxon>ecological metagenomes</taxon>
    </lineage>
</organism>
<feature type="region of interest" description="Disordered" evidence="1">
    <location>
        <begin position="47"/>
        <end position="66"/>
    </location>
</feature>
<accession>A0A0F9M504</accession>